<gene>
    <name evidence="2" type="ORF">ACFLIM_41490</name>
</gene>
<dbReference type="Proteomes" id="UP001603978">
    <property type="component" value="Unassembled WGS sequence"/>
</dbReference>
<protein>
    <submittedName>
        <fullName evidence="2">Hemerythrin domain-containing protein</fullName>
    </submittedName>
</protein>
<accession>A0ABW7ATF5</accession>
<dbReference type="Gene3D" id="1.20.120.520">
    <property type="entry name" value="nmb1532 protein domain like"/>
    <property type="match status" value="1"/>
</dbReference>
<keyword evidence="3" id="KW-1185">Reference proteome</keyword>
<reference evidence="2 3" key="1">
    <citation type="submission" date="2024-10" db="EMBL/GenBank/DDBJ databases">
        <authorList>
            <person name="Topkara A.R."/>
            <person name="Saygin H."/>
        </authorList>
    </citation>
    <scope>NUCLEOTIDE SEQUENCE [LARGE SCALE GENOMIC DNA]</scope>
    <source>
        <strain evidence="2 3">M3C6</strain>
    </source>
</reference>
<evidence type="ECO:0000313" key="3">
    <source>
        <dbReference type="Proteomes" id="UP001603978"/>
    </source>
</evidence>
<evidence type="ECO:0000313" key="2">
    <source>
        <dbReference type="EMBL" id="MFG1709676.1"/>
    </source>
</evidence>
<dbReference type="CDD" id="cd12108">
    <property type="entry name" value="Hr-like"/>
    <property type="match status" value="1"/>
</dbReference>
<dbReference type="RefSeq" id="WP_393174686.1">
    <property type="nucleotide sequence ID" value="NZ_JBICRM010000038.1"/>
</dbReference>
<feature type="domain" description="Hemerythrin-like" evidence="1">
    <location>
        <begin position="17"/>
        <end position="137"/>
    </location>
</feature>
<sequence>MSAPETHPRTEPDLSAFLLAHAGFRVEFGRLAEVIDNARDARHAELIEDQIEFVLSYLHHHHTDEDTWVWPLLRARAPHSEQTLAALERQHQQIDPDLALAGDRAQPPAQREAALRRLHTALAHHLDEEERDAVPLIRSQLTAEEWHAHGLQVVRAYDRQRVPLLFGWACAAGPPELVRQALTDFPTPIRLLFRLRWWPAYRRRHTRLYASPPRRDPDRA</sequence>
<organism evidence="2 3">
    <name type="scientific">Nonomuraea marmarensis</name>
    <dbReference type="NCBI Taxonomy" id="3351344"/>
    <lineage>
        <taxon>Bacteria</taxon>
        <taxon>Bacillati</taxon>
        <taxon>Actinomycetota</taxon>
        <taxon>Actinomycetes</taxon>
        <taxon>Streptosporangiales</taxon>
        <taxon>Streptosporangiaceae</taxon>
        <taxon>Nonomuraea</taxon>
    </lineage>
</organism>
<comment type="caution">
    <text evidence="2">The sequence shown here is derived from an EMBL/GenBank/DDBJ whole genome shotgun (WGS) entry which is preliminary data.</text>
</comment>
<name>A0ABW7ATF5_9ACTN</name>
<dbReference type="Pfam" id="PF01814">
    <property type="entry name" value="Hemerythrin"/>
    <property type="match status" value="1"/>
</dbReference>
<proteinExistence type="predicted"/>
<evidence type="ECO:0000259" key="1">
    <source>
        <dbReference type="Pfam" id="PF01814"/>
    </source>
</evidence>
<dbReference type="EMBL" id="JBICRM010000038">
    <property type="protein sequence ID" value="MFG1709676.1"/>
    <property type="molecule type" value="Genomic_DNA"/>
</dbReference>
<dbReference type="InterPro" id="IPR012312">
    <property type="entry name" value="Hemerythrin-like"/>
</dbReference>